<gene>
    <name evidence="9" type="ORF">ThesuDRAFT_01870</name>
</gene>
<dbReference type="CDD" id="cd07062">
    <property type="entry name" value="Peptidase_S66_mccF_like"/>
    <property type="match status" value="1"/>
</dbReference>
<organism evidence="9 10">
    <name type="scientific">Thermaerobacter subterraneus DSM 13965</name>
    <dbReference type="NCBI Taxonomy" id="867903"/>
    <lineage>
        <taxon>Bacteria</taxon>
        <taxon>Bacillati</taxon>
        <taxon>Bacillota</taxon>
        <taxon>Clostridia</taxon>
        <taxon>Eubacteriales</taxon>
        <taxon>Clostridiales Family XVII. Incertae Sedis</taxon>
        <taxon>Thermaerobacter</taxon>
    </lineage>
</organism>
<name>K6QCC0_9FIRM</name>
<keyword evidence="4" id="KW-0378">Hydrolase</keyword>
<keyword evidence="3" id="KW-0645">Protease</keyword>
<dbReference type="PANTHER" id="PTHR30237:SF2">
    <property type="entry name" value="MUREIN TETRAPEPTIDE CARBOXYPEPTIDASE"/>
    <property type="match status" value="1"/>
</dbReference>
<evidence type="ECO:0000313" key="10">
    <source>
        <dbReference type="Proteomes" id="UP000005710"/>
    </source>
</evidence>
<dbReference type="Gene3D" id="3.50.30.60">
    <property type="entry name" value="LD-carboxypeptidase A C-terminal domain-like"/>
    <property type="match status" value="1"/>
</dbReference>
<evidence type="ECO:0000259" key="8">
    <source>
        <dbReference type="Pfam" id="PF17676"/>
    </source>
</evidence>
<evidence type="ECO:0000259" key="7">
    <source>
        <dbReference type="Pfam" id="PF02016"/>
    </source>
</evidence>
<feature type="active site" description="Charge relay system" evidence="6">
    <location>
        <position position="242"/>
    </location>
</feature>
<dbReference type="SUPFAM" id="SSF52317">
    <property type="entry name" value="Class I glutamine amidotransferase-like"/>
    <property type="match status" value="1"/>
</dbReference>
<keyword evidence="5" id="KW-0720">Serine protease</keyword>
<dbReference type="GO" id="GO:0008236">
    <property type="term" value="F:serine-type peptidase activity"/>
    <property type="evidence" value="ECO:0007669"/>
    <property type="project" value="UniProtKB-KW"/>
</dbReference>
<dbReference type="Proteomes" id="UP000005710">
    <property type="component" value="Unassembled WGS sequence"/>
</dbReference>
<proteinExistence type="inferred from homology"/>
<dbReference type="Pfam" id="PF02016">
    <property type="entry name" value="Peptidase_S66"/>
    <property type="match status" value="1"/>
</dbReference>
<evidence type="ECO:0000256" key="3">
    <source>
        <dbReference type="ARBA" id="ARBA00022670"/>
    </source>
</evidence>
<evidence type="ECO:0000256" key="2">
    <source>
        <dbReference type="ARBA" id="ARBA00022645"/>
    </source>
</evidence>
<comment type="similarity">
    <text evidence="1">Belongs to the peptidase S66 family.</text>
</comment>
<dbReference type="PANTHER" id="PTHR30237">
    <property type="entry name" value="MURAMOYLTETRAPEPTIDE CARBOXYPEPTIDASE"/>
    <property type="match status" value="1"/>
</dbReference>
<evidence type="ECO:0000256" key="5">
    <source>
        <dbReference type="ARBA" id="ARBA00022825"/>
    </source>
</evidence>
<feature type="active site" description="Nucleophile" evidence="6">
    <location>
        <position position="119"/>
    </location>
</feature>
<evidence type="ECO:0000256" key="6">
    <source>
        <dbReference type="PIRSR" id="PIRSR028757-1"/>
    </source>
</evidence>
<dbReference type="AlphaFoldDB" id="K6QCC0"/>
<reference evidence="9" key="2">
    <citation type="submission" date="2012-10" db="EMBL/GenBank/DDBJ databases">
        <title>Improved high-quality draft of Thermaerobacter subterraneus C21, DSM 13965.</title>
        <authorList>
            <consortium name="DOE Joint Genome Institute"/>
            <person name="Eisen J."/>
            <person name="Huntemann M."/>
            <person name="Wei C.-L."/>
            <person name="Han J."/>
            <person name="Detter J.C."/>
            <person name="Han C."/>
            <person name="Tapia R."/>
            <person name="Chen A."/>
            <person name="Kyrpides N."/>
            <person name="Mavromatis K."/>
            <person name="Markowitz V."/>
            <person name="Szeto E."/>
            <person name="Ivanova N."/>
            <person name="Mikhailova N."/>
            <person name="Ovchinnikova G."/>
            <person name="Pagani I."/>
            <person name="Pati A."/>
            <person name="Goodwin L."/>
            <person name="Nordberg H.P."/>
            <person name="Cantor M.N."/>
            <person name="Hua S.X."/>
            <person name="Woyke T."/>
            <person name="Eisen J."/>
            <person name="Klenk H.-P."/>
        </authorList>
    </citation>
    <scope>NUCLEOTIDE SEQUENCE [LARGE SCALE GENOMIC DNA]</scope>
    <source>
        <strain evidence="9">DSM 13965</strain>
    </source>
</reference>
<dbReference type="PIRSF" id="PIRSF028757">
    <property type="entry name" value="LD-carboxypeptidase"/>
    <property type="match status" value="1"/>
</dbReference>
<dbReference type="InterPro" id="IPR027478">
    <property type="entry name" value="LdcA_N"/>
</dbReference>
<feature type="active site" description="Charge relay system" evidence="6">
    <location>
        <position position="311"/>
    </location>
</feature>
<dbReference type="InterPro" id="IPR040921">
    <property type="entry name" value="Peptidase_S66C"/>
</dbReference>
<protein>
    <submittedName>
        <fullName evidence="9">MccF-like protein (Microcin C7 resistance)</fullName>
    </submittedName>
</protein>
<dbReference type="EMBL" id="AENY02000003">
    <property type="protein sequence ID" value="EKP94141.1"/>
    <property type="molecule type" value="Genomic_DNA"/>
</dbReference>
<accession>K6QCC0</accession>
<feature type="domain" description="LD-carboxypeptidase C-terminal" evidence="8">
    <location>
        <begin position="211"/>
        <end position="326"/>
    </location>
</feature>
<reference evidence="9" key="1">
    <citation type="submission" date="2010-10" db="EMBL/GenBank/DDBJ databases">
        <authorList>
            <consortium name="US DOE Joint Genome Institute (JGI-PGF)"/>
            <person name="Lucas S."/>
            <person name="Copeland A."/>
            <person name="Lapidus A."/>
            <person name="Bruce D."/>
            <person name="Goodwin L."/>
            <person name="Pitluck S."/>
            <person name="Kyrpides N."/>
            <person name="Mavromatis K."/>
            <person name="Detter J.C."/>
            <person name="Han C."/>
            <person name="Land M."/>
            <person name="Hauser L."/>
            <person name="Markowitz V."/>
            <person name="Cheng J.-F."/>
            <person name="Hugenholtz P."/>
            <person name="Woyke T."/>
            <person name="Wu D."/>
            <person name="Pukall R."/>
            <person name="Wahrenburg C."/>
            <person name="Brambilla E."/>
            <person name="Klenk H.-P."/>
            <person name="Eisen J.A."/>
        </authorList>
    </citation>
    <scope>NUCLEOTIDE SEQUENCE [LARGE SCALE GENOMIC DNA]</scope>
    <source>
        <strain evidence="9">DSM 13965</strain>
    </source>
</reference>
<evidence type="ECO:0000256" key="4">
    <source>
        <dbReference type="ARBA" id="ARBA00022801"/>
    </source>
</evidence>
<dbReference type="eggNOG" id="COG1619">
    <property type="taxonomic scope" value="Bacteria"/>
</dbReference>
<keyword evidence="2" id="KW-0121">Carboxypeptidase</keyword>
<dbReference type="SUPFAM" id="SSF141986">
    <property type="entry name" value="LD-carboxypeptidase A C-terminal domain-like"/>
    <property type="match status" value="1"/>
</dbReference>
<dbReference type="GO" id="GO:0006508">
    <property type="term" value="P:proteolysis"/>
    <property type="evidence" value="ECO:0007669"/>
    <property type="project" value="UniProtKB-KW"/>
</dbReference>
<dbReference type="InterPro" id="IPR040449">
    <property type="entry name" value="Peptidase_S66_N"/>
</dbReference>
<dbReference type="InterPro" id="IPR003507">
    <property type="entry name" value="S66_fam"/>
</dbReference>
<keyword evidence="10" id="KW-1185">Reference proteome</keyword>
<dbReference type="Pfam" id="PF17676">
    <property type="entry name" value="Peptidase_S66C"/>
    <property type="match status" value="1"/>
</dbReference>
<dbReference type="HOGENOM" id="CLU_034346_1_1_9"/>
<feature type="domain" description="LD-carboxypeptidase N-terminal" evidence="7">
    <location>
        <begin position="20"/>
        <end position="139"/>
    </location>
</feature>
<evidence type="ECO:0000256" key="1">
    <source>
        <dbReference type="ARBA" id="ARBA00010233"/>
    </source>
</evidence>
<evidence type="ECO:0000313" key="9">
    <source>
        <dbReference type="EMBL" id="EKP94141.1"/>
    </source>
</evidence>
<dbReference type="InterPro" id="IPR029062">
    <property type="entry name" value="Class_I_gatase-like"/>
</dbReference>
<dbReference type="Gene3D" id="3.40.50.10740">
    <property type="entry name" value="Class I glutamine amidotransferase-like"/>
    <property type="match status" value="1"/>
</dbReference>
<dbReference type="STRING" id="867903.ThesuDRAFT_01870"/>
<dbReference type="InterPro" id="IPR027461">
    <property type="entry name" value="Carboxypeptidase_A_C_sf"/>
</dbReference>
<dbReference type="GO" id="GO:0004180">
    <property type="term" value="F:carboxypeptidase activity"/>
    <property type="evidence" value="ECO:0007669"/>
    <property type="project" value="UniProtKB-KW"/>
</dbReference>
<comment type="caution">
    <text evidence="9">The sequence shown here is derived from an EMBL/GenBank/DDBJ whole genome shotgun (WGS) entry which is preliminary data.</text>
</comment>
<sequence>MERMGMALRKPARLRPGDTVGVVSLSAPVAAECPRRYQRGLTELERRGFRPRPACHVTAHHGHTAGTPEQRLGDLHDLWRDPDVKAIINTIGGYNSHHLLEDLDYEYIARHPKLFIGYSDITALHVALHARTGLVTILGPALLPQFGEYGGIHPYTWEHLRQVTVEAAPPGELVPSSEWTPEHLRWDVEDDRPRRYVPNPGPRTLRPGRAEGPILAGNAGTLLLLAGTPWWPQVDGAILCLEDDEAEQPATVDRMLTQLRHMGVFARIAGLVLGRFPPQVGFSEDDPLDEIVLRAVRGYDFPVAVDFDFGHTDPMFTLPLGIRARLEADPKRPRLFLLEAAVA</sequence>